<protein>
    <submittedName>
        <fullName evidence="1">Uncharacterized protein</fullName>
    </submittedName>
</protein>
<organism evidence="1 2">
    <name type="scientific">Suillus subaureus</name>
    <dbReference type="NCBI Taxonomy" id="48587"/>
    <lineage>
        <taxon>Eukaryota</taxon>
        <taxon>Fungi</taxon>
        <taxon>Dikarya</taxon>
        <taxon>Basidiomycota</taxon>
        <taxon>Agaricomycotina</taxon>
        <taxon>Agaricomycetes</taxon>
        <taxon>Agaricomycetidae</taxon>
        <taxon>Boletales</taxon>
        <taxon>Suillineae</taxon>
        <taxon>Suillaceae</taxon>
        <taxon>Suillus</taxon>
    </lineage>
</organism>
<evidence type="ECO:0000313" key="1">
    <source>
        <dbReference type="EMBL" id="KAG1794936.1"/>
    </source>
</evidence>
<gene>
    <name evidence="1" type="ORF">BJ212DRAFT_1411912</name>
</gene>
<name>A0A9P7ARK0_9AGAM</name>
<reference evidence="1" key="1">
    <citation type="journal article" date="2020" name="New Phytol.">
        <title>Comparative genomics reveals dynamic genome evolution in host specialist ectomycorrhizal fungi.</title>
        <authorList>
            <person name="Lofgren L.A."/>
            <person name="Nguyen N.H."/>
            <person name="Vilgalys R."/>
            <person name="Ruytinx J."/>
            <person name="Liao H.L."/>
            <person name="Branco S."/>
            <person name="Kuo A."/>
            <person name="LaButti K."/>
            <person name="Lipzen A."/>
            <person name="Andreopoulos W."/>
            <person name="Pangilinan J."/>
            <person name="Riley R."/>
            <person name="Hundley H."/>
            <person name="Na H."/>
            <person name="Barry K."/>
            <person name="Grigoriev I.V."/>
            <person name="Stajich J.E."/>
            <person name="Kennedy P.G."/>
        </authorList>
    </citation>
    <scope>NUCLEOTIDE SEQUENCE</scope>
    <source>
        <strain evidence="1">MN1</strain>
    </source>
</reference>
<dbReference type="AlphaFoldDB" id="A0A9P7ARK0"/>
<evidence type="ECO:0000313" key="2">
    <source>
        <dbReference type="Proteomes" id="UP000807769"/>
    </source>
</evidence>
<comment type="caution">
    <text evidence="1">The sequence shown here is derived from an EMBL/GenBank/DDBJ whole genome shotgun (WGS) entry which is preliminary data.</text>
</comment>
<dbReference type="Proteomes" id="UP000807769">
    <property type="component" value="Unassembled WGS sequence"/>
</dbReference>
<dbReference type="OrthoDB" id="2669721at2759"/>
<proteinExistence type="predicted"/>
<sequence>MIYYQCLPTCIHFVWQSVHAIDHYGHEVETKGPLICASQWTMECMIGNLVEEIQQPSNPYANLGQHAIHHAQINALKSIIPSLDTSDMKHLPRFAKDLGSGYALLKCQDQTSHATTFSNDGTIRVCQWAHLQLPNGQIARSLWKETHFNARQSQNVKIMLDGKPRVGEVQYYIECCIDHTRPVEALAVIKLFSLPHQELLRQSHTTFISCQYLGDAGTIVVNVKLIHSVVAMVLHKLNDEDRFYMVEKPGADVTYLGGYLEEDEQIVDQQ</sequence>
<accession>A0A9P7ARK0</accession>
<dbReference type="GeneID" id="64631512"/>
<dbReference type="EMBL" id="JABBWG010000353">
    <property type="protein sequence ID" value="KAG1794936.1"/>
    <property type="molecule type" value="Genomic_DNA"/>
</dbReference>
<dbReference type="RefSeq" id="XP_041185169.1">
    <property type="nucleotide sequence ID" value="XM_041337496.1"/>
</dbReference>
<keyword evidence="2" id="KW-1185">Reference proteome</keyword>